<dbReference type="EMBL" id="BMAO01039534">
    <property type="protein sequence ID" value="GFR32052.1"/>
    <property type="molecule type" value="Genomic_DNA"/>
</dbReference>
<proteinExistence type="predicted"/>
<reference evidence="2" key="1">
    <citation type="submission" date="2020-07" db="EMBL/GenBank/DDBJ databases">
        <title>Multicomponent nature underlies the extraordinary mechanical properties of spider dragline silk.</title>
        <authorList>
            <person name="Kono N."/>
            <person name="Nakamura H."/>
            <person name="Mori M."/>
            <person name="Yoshida Y."/>
            <person name="Ohtoshi R."/>
            <person name="Malay A.D."/>
            <person name="Moran D.A.P."/>
            <person name="Tomita M."/>
            <person name="Numata K."/>
            <person name="Arakawa K."/>
        </authorList>
    </citation>
    <scope>NUCLEOTIDE SEQUENCE</scope>
</reference>
<comment type="caution">
    <text evidence="2">The sequence shown here is derived from an EMBL/GenBank/DDBJ whole genome shotgun (WGS) entry which is preliminary data.</text>
</comment>
<protein>
    <submittedName>
        <fullName evidence="2">Uncharacterized protein</fullName>
    </submittedName>
</protein>
<evidence type="ECO:0000313" key="2">
    <source>
        <dbReference type="EMBL" id="GFR32052.1"/>
    </source>
</evidence>
<accession>A0A8X6M4T4</accession>
<keyword evidence="3" id="KW-1185">Reference proteome</keyword>
<gene>
    <name evidence="2" type="ORF">TNCT_295461</name>
</gene>
<dbReference type="AlphaFoldDB" id="A0A8X6M4T4"/>
<feature type="compositionally biased region" description="Basic residues" evidence="1">
    <location>
        <begin position="85"/>
        <end position="159"/>
    </location>
</feature>
<organism evidence="2 3">
    <name type="scientific">Trichonephila clavata</name>
    <name type="common">Joro spider</name>
    <name type="synonym">Nephila clavata</name>
    <dbReference type="NCBI Taxonomy" id="2740835"/>
    <lineage>
        <taxon>Eukaryota</taxon>
        <taxon>Metazoa</taxon>
        <taxon>Ecdysozoa</taxon>
        <taxon>Arthropoda</taxon>
        <taxon>Chelicerata</taxon>
        <taxon>Arachnida</taxon>
        <taxon>Araneae</taxon>
        <taxon>Araneomorphae</taxon>
        <taxon>Entelegynae</taxon>
        <taxon>Araneoidea</taxon>
        <taxon>Nephilidae</taxon>
        <taxon>Trichonephila</taxon>
    </lineage>
</organism>
<dbReference type="OrthoDB" id="10471670at2759"/>
<evidence type="ECO:0000313" key="3">
    <source>
        <dbReference type="Proteomes" id="UP000887116"/>
    </source>
</evidence>
<dbReference type="Proteomes" id="UP000887116">
    <property type="component" value="Unassembled WGS sequence"/>
</dbReference>
<sequence>MEFLSTNQILKSFPQQPSKKFKHHMADAILQLKESSDALHNVSKTPNNKQQVDCNILKATMRHTLRRAMQQNIIPSIGKGISAQNKRRRRSSSRRSGKSSRSKGRRRRSSGRSKRRRSSGRSKRRRRSSGKSKRRRSRSKSKRKSSSGSKRRRQSRKHQGHIEGDGC</sequence>
<evidence type="ECO:0000256" key="1">
    <source>
        <dbReference type="SAM" id="MobiDB-lite"/>
    </source>
</evidence>
<feature type="region of interest" description="Disordered" evidence="1">
    <location>
        <begin position="71"/>
        <end position="167"/>
    </location>
</feature>
<name>A0A8X6M4T4_TRICU</name>